<protein>
    <submittedName>
        <fullName evidence="1">Uncharacterized protein</fullName>
    </submittedName>
</protein>
<comment type="caution">
    <text evidence="1">The sequence shown here is derived from an EMBL/GenBank/DDBJ whole genome shotgun (WGS) entry which is preliminary data.</text>
</comment>
<name>A0A8J5N336_HOMAM</name>
<organism evidence="1 2">
    <name type="scientific">Homarus americanus</name>
    <name type="common">American lobster</name>
    <dbReference type="NCBI Taxonomy" id="6706"/>
    <lineage>
        <taxon>Eukaryota</taxon>
        <taxon>Metazoa</taxon>
        <taxon>Ecdysozoa</taxon>
        <taxon>Arthropoda</taxon>
        <taxon>Crustacea</taxon>
        <taxon>Multicrustacea</taxon>
        <taxon>Malacostraca</taxon>
        <taxon>Eumalacostraca</taxon>
        <taxon>Eucarida</taxon>
        <taxon>Decapoda</taxon>
        <taxon>Pleocyemata</taxon>
        <taxon>Astacidea</taxon>
        <taxon>Nephropoidea</taxon>
        <taxon>Nephropidae</taxon>
        <taxon>Homarus</taxon>
    </lineage>
</organism>
<dbReference type="EMBL" id="JAHLQT010011252">
    <property type="protein sequence ID" value="KAG7172417.1"/>
    <property type="molecule type" value="Genomic_DNA"/>
</dbReference>
<accession>A0A8J5N336</accession>
<dbReference type="AlphaFoldDB" id="A0A8J5N336"/>
<feature type="non-terminal residue" evidence="1">
    <location>
        <position position="84"/>
    </location>
</feature>
<gene>
    <name evidence="1" type="ORF">Hamer_G025637</name>
</gene>
<sequence length="84" mass="9357">MRLRVDTLASMKLQPLSLIKKSLKAFASEKIEGVPEESGEEGDKSVMHAHMVQNNLITKEITKCVNKVISRKYLKSSVGHDCSN</sequence>
<reference evidence="1" key="1">
    <citation type="journal article" date="2021" name="Sci. Adv.">
        <title>The American lobster genome reveals insights on longevity, neural, and immune adaptations.</title>
        <authorList>
            <person name="Polinski J.M."/>
            <person name="Zimin A.V."/>
            <person name="Clark K.F."/>
            <person name="Kohn A.B."/>
            <person name="Sadowski N."/>
            <person name="Timp W."/>
            <person name="Ptitsyn A."/>
            <person name="Khanna P."/>
            <person name="Romanova D.Y."/>
            <person name="Williams P."/>
            <person name="Greenwood S.J."/>
            <person name="Moroz L.L."/>
            <person name="Walt D.R."/>
            <person name="Bodnar A.G."/>
        </authorList>
    </citation>
    <scope>NUCLEOTIDE SEQUENCE</scope>
    <source>
        <strain evidence="1">GMGI-L3</strain>
    </source>
</reference>
<evidence type="ECO:0000313" key="1">
    <source>
        <dbReference type="EMBL" id="KAG7172417.1"/>
    </source>
</evidence>
<keyword evidence="2" id="KW-1185">Reference proteome</keyword>
<dbReference type="Proteomes" id="UP000747542">
    <property type="component" value="Unassembled WGS sequence"/>
</dbReference>
<evidence type="ECO:0000313" key="2">
    <source>
        <dbReference type="Proteomes" id="UP000747542"/>
    </source>
</evidence>
<proteinExistence type="predicted"/>